<dbReference type="RefSeq" id="XP_013893622.1">
    <property type="nucleotide sequence ID" value="XM_014038168.1"/>
</dbReference>
<dbReference type="Pfam" id="PF23650">
    <property type="entry name" value="DUF7148"/>
    <property type="match status" value="1"/>
</dbReference>
<name>A0A0D2J3W9_9CHLO</name>
<gene>
    <name evidence="2" type="ORF">MNEG_13359</name>
</gene>
<evidence type="ECO:0000313" key="3">
    <source>
        <dbReference type="Proteomes" id="UP000054498"/>
    </source>
</evidence>
<evidence type="ECO:0000313" key="2">
    <source>
        <dbReference type="EMBL" id="KIY94602.1"/>
    </source>
</evidence>
<dbReference type="KEGG" id="mng:MNEG_13359"/>
<dbReference type="AlphaFoldDB" id="A0A0D2J3W9"/>
<protein>
    <recommendedName>
        <fullName evidence="1">DUF7148 domain-containing protein</fullName>
    </recommendedName>
</protein>
<dbReference type="InterPro" id="IPR055572">
    <property type="entry name" value="DUF7148"/>
</dbReference>
<evidence type="ECO:0000259" key="1">
    <source>
        <dbReference type="Pfam" id="PF23650"/>
    </source>
</evidence>
<dbReference type="GeneID" id="25730813"/>
<reference evidence="2 3" key="1">
    <citation type="journal article" date="2013" name="BMC Genomics">
        <title>Reconstruction of the lipid metabolism for the microalga Monoraphidium neglectum from its genome sequence reveals characteristics suitable for biofuel production.</title>
        <authorList>
            <person name="Bogen C."/>
            <person name="Al-Dilaimi A."/>
            <person name="Albersmeier A."/>
            <person name="Wichmann J."/>
            <person name="Grundmann M."/>
            <person name="Rupp O."/>
            <person name="Lauersen K.J."/>
            <person name="Blifernez-Klassen O."/>
            <person name="Kalinowski J."/>
            <person name="Goesmann A."/>
            <person name="Mussgnug J.H."/>
            <person name="Kruse O."/>
        </authorList>
    </citation>
    <scope>NUCLEOTIDE SEQUENCE [LARGE SCALE GENOMIC DNA]</scope>
    <source>
        <strain evidence="2 3">SAG 48.87</strain>
    </source>
</reference>
<sequence>MRVACKQQATSANEEVFTSALYQHVATLTQNGVNLPFVLPLKVDRLADGGFQIGLLRRGDSGTFGSAVDIVGVVESVEDGGDLHALCLDGPPCFSRPPRRRQLP</sequence>
<proteinExistence type="predicted"/>
<organism evidence="2 3">
    <name type="scientific">Monoraphidium neglectum</name>
    <dbReference type="NCBI Taxonomy" id="145388"/>
    <lineage>
        <taxon>Eukaryota</taxon>
        <taxon>Viridiplantae</taxon>
        <taxon>Chlorophyta</taxon>
        <taxon>core chlorophytes</taxon>
        <taxon>Chlorophyceae</taxon>
        <taxon>CS clade</taxon>
        <taxon>Sphaeropleales</taxon>
        <taxon>Selenastraceae</taxon>
        <taxon>Monoraphidium</taxon>
    </lineage>
</organism>
<accession>A0A0D2J3W9</accession>
<dbReference type="Proteomes" id="UP000054498">
    <property type="component" value="Unassembled WGS sequence"/>
</dbReference>
<feature type="domain" description="DUF7148" evidence="1">
    <location>
        <begin position="15"/>
        <end position="80"/>
    </location>
</feature>
<dbReference type="EMBL" id="KK103992">
    <property type="protein sequence ID" value="KIY94602.1"/>
    <property type="molecule type" value="Genomic_DNA"/>
</dbReference>
<dbReference type="OrthoDB" id="1930092at2759"/>
<keyword evidence="3" id="KW-1185">Reference proteome</keyword>